<evidence type="ECO:0000256" key="1">
    <source>
        <dbReference type="SAM" id="MobiDB-lite"/>
    </source>
</evidence>
<dbReference type="EMBL" id="JFHD01000001">
    <property type="protein sequence ID" value="KDR34263.1"/>
    <property type="molecule type" value="Genomic_DNA"/>
</dbReference>
<organism evidence="2 3">
    <name type="scientific">Caballeronia zhejiangensis</name>
    <dbReference type="NCBI Taxonomy" id="871203"/>
    <lineage>
        <taxon>Bacteria</taxon>
        <taxon>Pseudomonadati</taxon>
        <taxon>Pseudomonadota</taxon>
        <taxon>Betaproteobacteria</taxon>
        <taxon>Burkholderiales</taxon>
        <taxon>Burkholderiaceae</taxon>
        <taxon>Caballeronia</taxon>
    </lineage>
</organism>
<feature type="region of interest" description="Disordered" evidence="1">
    <location>
        <begin position="37"/>
        <end position="62"/>
    </location>
</feature>
<gene>
    <name evidence="2" type="ORF">BG60_01800</name>
</gene>
<proteinExistence type="predicted"/>
<keyword evidence="3" id="KW-1185">Reference proteome</keyword>
<dbReference type="Proteomes" id="UP000027451">
    <property type="component" value="Unassembled WGS sequence"/>
</dbReference>
<protein>
    <submittedName>
        <fullName evidence="2">Uncharacterized protein</fullName>
    </submittedName>
</protein>
<sequence>MKTEDDLSKWMQAADAVLAQLEARFLGDRALARSDDRSCARHRRWQGQRARPPGSRGKGQACERLLAAA</sequence>
<accession>A0A656QUJ0</accession>
<dbReference type="AlphaFoldDB" id="A0A656QUJ0"/>
<reference evidence="2 3" key="1">
    <citation type="submission" date="2014-03" db="EMBL/GenBank/DDBJ databases">
        <title>Draft Genome Sequences of Four Burkholderia Strains.</title>
        <authorList>
            <person name="Liu X.Y."/>
            <person name="Li C.X."/>
            <person name="Xu J.H."/>
        </authorList>
    </citation>
    <scope>NUCLEOTIDE SEQUENCE [LARGE SCALE GENOMIC DNA]</scope>
    <source>
        <strain evidence="2 3">OP-1</strain>
    </source>
</reference>
<name>A0A656QUJ0_9BURK</name>
<comment type="caution">
    <text evidence="2">The sequence shown here is derived from an EMBL/GenBank/DDBJ whole genome shotgun (WGS) entry which is preliminary data.</text>
</comment>
<evidence type="ECO:0000313" key="2">
    <source>
        <dbReference type="EMBL" id="KDR34263.1"/>
    </source>
</evidence>
<evidence type="ECO:0000313" key="3">
    <source>
        <dbReference type="Proteomes" id="UP000027451"/>
    </source>
</evidence>